<keyword evidence="8" id="KW-1185">Reference proteome</keyword>
<sequence length="349" mass="37132">MERGRTMADVARVAGVSLSTVSHVVNGTRSVTPATEQLVRIAIEQLGYRRNTVARALATSRTMMVGVCVPVTANSTFPVLVDTLEQRLTAHGYTVVLHNTRDDPAVQHRVMTQLLDLRADGILLAPAPRPHGPTNGSVSGGDPDATLAVRSGTPLVLLDRFSAVPCDQVASEGATAVDRLTTHLADRGHRRIAVVGGLPGLATTVDRLDGHRRAVIRLGLDDDPRLVVAGASDVEVTRTVVRDLFASADRPTAVVPTNNVMTIGTMRGLADLGLAVPQDVALACFDDFEWADVFTPRLTTMGQDLVGMADRAVAMLLQRIAEPDAPPRQELVPTDFRHRDSCGCGATPG</sequence>
<evidence type="ECO:0000256" key="1">
    <source>
        <dbReference type="ARBA" id="ARBA00022491"/>
    </source>
</evidence>
<evidence type="ECO:0000313" key="8">
    <source>
        <dbReference type="Proteomes" id="UP000663792"/>
    </source>
</evidence>
<proteinExistence type="predicted"/>
<dbReference type="CDD" id="cd01392">
    <property type="entry name" value="HTH_LacI"/>
    <property type="match status" value="1"/>
</dbReference>
<feature type="domain" description="HTH lacI-type" evidence="5">
    <location>
        <begin position="5"/>
        <end position="59"/>
    </location>
</feature>
<dbReference type="SMART" id="SM00354">
    <property type="entry name" value="HTH_LACI"/>
    <property type="match status" value="1"/>
</dbReference>
<evidence type="ECO:0000313" key="7">
    <source>
        <dbReference type="EMBL" id="MBM9468366.1"/>
    </source>
</evidence>
<dbReference type="PROSITE" id="PS00356">
    <property type="entry name" value="HTH_LACI_1"/>
    <property type="match status" value="1"/>
</dbReference>
<evidence type="ECO:0000256" key="4">
    <source>
        <dbReference type="ARBA" id="ARBA00023163"/>
    </source>
</evidence>
<dbReference type="GO" id="GO:0003700">
    <property type="term" value="F:DNA-binding transcription factor activity"/>
    <property type="evidence" value="ECO:0007669"/>
    <property type="project" value="TreeGrafter"/>
</dbReference>
<dbReference type="Gene3D" id="3.40.50.2300">
    <property type="match status" value="2"/>
</dbReference>
<keyword evidence="3 7" id="KW-0238">DNA-binding</keyword>
<reference evidence="7" key="1">
    <citation type="submission" date="2021-01" db="EMBL/GenBank/DDBJ databases">
        <title>YIM 132084 draft genome.</title>
        <authorList>
            <person name="An D."/>
        </authorList>
    </citation>
    <scope>NUCLEOTIDE SEQUENCE</scope>
    <source>
        <strain evidence="7">YIM 132084</strain>
    </source>
</reference>
<dbReference type="Proteomes" id="UP000663792">
    <property type="component" value="Unassembled WGS sequence"/>
</dbReference>
<dbReference type="RefSeq" id="WP_205261327.1">
    <property type="nucleotide sequence ID" value="NZ_JAERWK010000017.1"/>
</dbReference>
<dbReference type="AlphaFoldDB" id="A0A938YF28"/>
<evidence type="ECO:0000256" key="2">
    <source>
        <dbReference type="ARBA" id="ARBA00023015"/>
    </source>
</evidence>
<keyword evidence="1" id="KW-0678">Repressor</keyword>
<dbReference type="Pfam" id="PF13377">
    <property type="entry name" value="Peripla_BP_3"/>
    <property type="match status" value="1"/>
</dbReference>
<evidence type="ECO:0000259" key="6">
    <source>
        <dbReference type="PROSITE" id="PS50943"/>
    </source>
</evidence>
<feature type="domain" description="HTH cro/C1-type" evidence="6">
    <location>
        <begin position="2"/>
        <end position="35"/>
    </location>
</feature>
<dbReference type="PANTHER" id="PTHR30146">
    <property type="entry name" value="LACI-RELATED TRANSCRIPTIONAL REPRESSOR"/>
    <property type="match status" value="1"/>
</dbReference>
<gene>
    <name evidence="7" type="ORF">JL106_13870</name>
</gene>
<dbReference type="InterPro" id="IPR000843">
    <property type="entry name" value="HTH_LacI"/>
</dbReference>
<dbReference type="Pfam" id="PF00356">
    <property type="entry name" value="LacI"/>
    <property type="match status" value="1"/>
</dbReference>
<dbReference type="PANTHER" id="PTHR30146:SF148">
    <property type="entry name" value="HTH-TYPE TRANSCRIPTIONAL REPRESSOR PURR-RELATED"/>
    <property type="match status" value="1"/>
</dbReference>
<dbReference type="InterPro" id="IPR046335">
    <property type="entry name" value="LacI/GalR-like_sensor"/>
</dbReference>
<keyword evidence="4" id="KW-0804">Transcription</keyword>
<dbReference type="PRINTS" id="PR00036">
    <property type="entry name" value="HTHLACI"/>
</dbReference>
<dbReference type="EMBL" id="JAERWK010000017">
    <property type="protein sequence ID" value="MBM9468366.1"/>
    <property type="molecule type" value="Genomic_DNA"/>
</dbReference>
<name>A0A938YF28_9ACTN</name>
<dbReference type="CDD" id="cd06267">
    <property type="entry name" value="PBP1_LacI_sugar_binding-like"/>
    <property type="match status" value="1"/>
</dbReference>
<dbReference type="Gene3D" id="1.10.260.40">
    <property type="entry name" value="lambda repressor-like DNA-binding domains"/>
    <property type="match status" value="1"/>
</dbReference>
<keyword evidence="2" id="KW-0805">Transcription regulation</keyword>
<protein>
    <submittedName>
        <fullName evidence="7">LacI family DNA-binding transcriptional regulator</fullName>
    </submittedName>
</protein>
<dbReference type="InterPro" id="IPR028082">
    <property type="entry name" value="Peripla_BP_I"/>
</dbReference>
<comment type="caution">
    <text evidence="7">The sequence shown here is derived from an EMBL/GenBank/DDBJ whole genome shotgun (WGS) entry which is preliminary data.</text>
</comment>
<dbReference type="InterPro" id="IPR001387">
    <property type="entry name" value="Cro/C1-type_HTH"/>
</dbReference>
<dbReference type="PROSITE" id="PS50943">
    <property type="entry name" value="HTH_CROC1"/>
    <property type="match status" value="1"/>
</dbReference>
<dbReference type="SUPFAM" id="SSF53822">
    <property type="entry name" value="Periplasmic binding protein-like I"/>
    <property type="match status" value="1"/>
</dbReference>
<organism evidence="7 8">
    <name type="scientific">Nakamurella leprariae</name>
    <dbReference type="NCBI Taxonomy" id="2803911"/>
    <lineage>
        <taxon>Bacteria</taxon>
        <taxon>Bacillati</taxon>
        <taxon>Actinomycetota</taxon>
        <taxon>Actinomycetes</taxon>
        <taxon>Nakamurellales</taxon>
        <taxon>Nakamurellaceae</taxon>
        <taxon>Nakamurella</taxon>
    </lineage>
</organism>
<evidence type="ECO:0000259" key="5">
    <source>
        <dbReference type="PROSITE" id="PS50932"/>
    </source>
</evidence>
<dbReference type="PROSITE" id="PS50932">
    <property type="entry name" value="HTH_LACI_2"/>
    <property type="match status" value="1"/>
</dbReference>
<dbReference type="GO" id="GO:0000976">
    <property type="term" value="F:transcription cis-regulatory region binding"/>
    <property type="evidence" value="ECO:0007669"/>
    <property type="project" value="TreeGrafter"/>
</dbReference>
<accession>A0A938YF28</accession>
<dbReference type="SUPFAM" id="SSF47413">
    <property type="entry name" value="lambda repressor-like DNA-binding domains"/>
    <property type="match status" value="1"/>
</dbReference>
<evidence type="ECO:0000256" key="3">
    <source>
        <dbReference type="ARBA" id="ARBA00023125"/>
    </source>
</evidence>
<dbReference type="InterPro" id="IPR010982">
    <property type="entry name" value="Lambda_DNA-bd_dom_sf"/>
</dbReference>